<reference evidence="7" key="1">
    <citation type="journal article" date="2014" name="Int. J. Syst. Evol. Microbiol.">
        <title>Complete genome sequence of Corynebacterium casei LMG S-19264T (=DSM 44701T), isolated from a smear-ripened cheese.</title>
        <authorList>
            <consortium name="US DOE Joint Genome Institute (JGI-PGF)"/>
            <person name="Walter F."/>
            <person name="Albersmeier A."/>
            <person name="Kalinowski J."/>
            <person name="Ruckert C."/>
        </authorList>
    </citation>
    <scope>NUCLEOTIDE SEQUENCE</scope>
    <source>
        <strain evidence="7">CGMCC 1.15178</strain>
    </source>
</reference>
<evidence type="ECO:0000313" key="8">
    <source>
        <dbReference type="Proteomes" id="UP000612456"/>
    </source>
</evidence>
<evidence type="ECO:0000256" key="5">
    <source>
        <dbReference type="ARBA" id="ARBA00023288"/>
    </source>
</evidence>
<dbReference type="Gene3D" id="3.40.190.10">
    <property type="entry name" value="Periplasmic binding protein-like II"/>
    <property type="match status" value="2"/>
</dbReference>
<dbReference type="PANTHER" id="PTHR43649">
    <property type="entry name" value="ARABINOSE-BINDING PROTEIN-RELATED"/>
    <property type="match status" value="1"/>
</dbReference>
<evidence type="ECO:0000256" key="4">
    <source>
        <dbReference type="ARBA" id="ARBA00023139"/>
    </source>
</evidence>
<dbReference type="InterPro" id="IPR050490">
    <property type="entry name" value="Bact_solute-bd_prot1"/>
</dbReference>
<name>A0A917DM01_9BACL</name>
<accession>A0A917DM01</accession>
<dbReference type="RefSeq" id="WP_188988975.1">
    <property type="nucleotide sequence ID" value="NZ_BMHP01000001.1"/>
</dbReference>
<keyword evidence="2 6" id="KW-0732">Signal</keyword>
<evidence type="ECO:0008006" key="9">
    <source>
        <dbReference type="Google" id="ProtNLM"/>
    </source>
</evidence>
<sequence>MIKVLSVILLFSFLTVSCTASSGEGEEAGNSDAASGKQVKKPLQVTWMNAAWGTPPPGGDAVGREIEEETGTEITWQWVPWNGYKDRLNVAINTGTLADIVQVPTSTPIYETTTHEAIQAGSFHDLTSYLSGDALKQYPHLAAYPKEIWSNMEYNGKIWGIPRHPNPPVFVTVHIRKDLLDKAGLPVPQTWEEFTDVVMKLSHPPGMYGLAMKSTSSVDIFANAITGIQNWQVDEKGNFSYRDFLPVYKEYLRWMRKLYAAGAIHPEFPVVEGSETDLFKQGHYVAVAANTHMFTIPDWIDKLQKNAPGADVLTLKVLKGPRGYATSAATGSWTNLMISSKVPEEHIPQLLKLIDYTSSKDYQKLVLYGIEGIHHKVKDGEIIKNDKYRSDGIEAYTWNDGTYSGHNNYLLWDADPDRFKWYKEVFDDSQLKSSYDNPAFNLYSPTLSAKWGDLTRELEDNKVRFTMGELTEEEWDRYVAKLTASEDYKKTLQELKAAYNKYGE</sequence>
<evidence type="ECO:0000256" key="2">
    <source>
        <dbReference type="ARBA" id="ARBA00022729"/>
    </source>
</evidence>
<evidence type="ECO:0000256" key="3">
    <source>
        <dbReference type="ARBA" id="ARBA00023136"/>
    </source>
</evidence>
<keyword evidence="5" id="KW-0449">Lipoprotein</keyword>
<proteinExistence type="predicted"/>
<dbReference type="InterPro" id="IPR006059">
    <property type="entry name" value="SBP"/>
</dbReference>
<dbReference type="Pfam" id="PF01547">
    <property type="entry name" value="SBP_bac_1"/>
    <property type="match status" value="1"/>
</dbReference>
<dbReference type="Proteomes" id="UP000612456">
    <property type="component" value="Unassembled WGS sequence"/>
</dbReference>
<dbReference type="AlphaFoldDB" id="A0A917DM01"/>
<evidence type="ECO:0000256" key="6">
    <source>
        <dbReference type="SAM" id="SignalP"/>
    </source>
</evidence>
<organism evidence="7 8">
    <name type="scientific">Paenibacillus nasutitermitis</name>
    <dbReference type="NCBI Taxonomy" id="1652958"/>
    <lineage>
        <taxon>Bacteria</taxon>
        <taxon>Bacillati</taxon>
        <taxon>Bacillota</taxon>
        <taxon>Bacilli</taxon>
        <taxon>Bacillales</taxon>
        <taxon>Paenibacillaceae</taxon>
        <taxon>Paenibacillus</taxon>
    </lineage>
</organism>
<evidence type="ECO:0000313" key="7">
    <source>
        <dbReference type="EMBL" id="GGD51271.1"/>
    </source>
</evidence>
<comment type="caution">
    <text evidence="7">The sequence shown here is derived from an EMBL/GenBank/DDBJ whole genome shotgun (WGS) entry which is preliminary data.</text>
</comment>
<keyword evidence="8" id="KW-1185">Reference proteome</keyword>
<dbReference type="PANTHER" id="PTHR43649:SF33">
    <property type="entry name" value="POLYGALACTURONAN_RHAMNOGALACTURONAN-BINDING PROTEIN YTCQ"/>
    <property type="match status" value="1"/>
</dbReference>
<keyword evidence="3" id="KW-0472">Membrane</keyword>
<keyword evidence="1" id="KW-1003">Cell membrane</keyword>
<keyword evidence="4" id="KW-0564">Palmitate</keyword>
<protein>
    <recommendedName>
        <fullName evidence="9">Extracellular solute-binding protein</fullName>
    </recommendedName>
</protein>
<feature type="chain" id="PRO_5037415163" description="Extracellular solute-binding protein" evidence="6">
    <location>
        <begin position="23"/>
        <end position="504"/>
    </location>
</feature>
<evidence type="ECO:0000256" key="1">
    <source>
        <dbReference type="ARBA" id="ARBA00022475"/>
    </source>
</evidence>
<feature type="signal peptide" evidence="6">
    <location>
        <begin position="1"/>
        <end position="22"/>
    </location>
</feature>
<dbReference type="EMBL" id="BMHP01000001">
    <property type="protein sequence ID" value="GGD51271.1"/>
    <property type="molecule type" value="Genomic_DNA"/>
</dbReference>
<dbReference type="SUPFAM" id="SSF53850">
    <property type="entry name" value="Periplasmic binding protein-like II"/>
    <property type="match status" value="1"/>
</dbReference>
<gene>
    <name evidence="7" type="ORF">GCM10010911_06040</name>
</gene>
<dbReference type="PROSITE" id="PS51257">
    <property type="entry name" value="PROKAR_LIPOPROTEIN"/>
    <property type="match status" value="1"/>
</dbReference>
<reference evidence="7" key="2">
    <citation type="submission" date="2020-09" db="EMBL/GenBank/DDBJ databases">
        <authorList>
            <person name="Sun Q."/>
            <person name="Zhou Y."/>
        </authorList>
    </citation>
    <scope>NUCLEOTIDE SEQUENCE</scope>
    <source>
        <strain evidence="7">CGMCC 1.15178</strain>
    </source>
</reference>